<dbReference type="GO" id="GO:0060271">
    <property type="term" value="P:cilium assembly"/>
    <property type="evidence" value="ECO:0007669"/>
    <property type="project" value="InterPro"/>
</dbReference>
<dbReference type="GO" id="GO:0006457">
    <property type="term" value="P:protein folding"/>
    <property type="evidence" value="ECO:0007669"/>
    <property type="project" value="InterPro"/>
</dbReference>
<dbReference type="GO" id="GO:0051082">
    <property type="term" value="F:unfolded protein binding"/>
    <property type="evidence" value="ECO:0007669"/>
    <property type="project" value="InterPro"/>
</dbReference>
<dbReference type="SUPFAM" id="SSF52029">
    <property type="entry name" value="GroEL apical domain-like"/>
    <property type="match status" value="1"/>
</dbReference>
<reference evidence="2" key="1">
    <citation type="submission" date="2025-08" db="UniProtKB">
        <authorList>
            <consortium name="RefSeq"/>
        </authorList>
    </citation>
    <scope>IDENTIFICATION</scope>
</reference>
<dbReference type="Proteomes" id="UP000515152">
    <property type="component" value="Chromosome 13"/>
</dbReference>
<dbReference type="GO" id="GO:0005737">
    <property type="term" value="C:cytoplasm"/>
    <property type="evidence" value="ECO:0007669"/>
    <property type="project" value="TreeGrafter"/>
</dbReference>
<dbReference type="AlphaFoldDB" id="A0A6P3WDG6"/>
<protein>
    <submittedName>
        <fullName evidence="2">McKusick-Kaufman/Bardet-Biedl syndromes putative chaperonin</fullName>
    </submittedName>
</protein>
<dbReference type="CTD" id="8195"/>
<dbReference type="PANTHER" id="PTHR46787:SF1">
    <property type="entry name" value="MOLECULAR CHAPERONE MKKS"/>
    <property type="match status" value="1"/>
</dbReference>
<dbReference type="InterPro" id="IPR002423">
    <property type="entry name" value="Cpn60/GroEL/TCP-1"/>
</dbReference>
<dbReference type="PANTHER" id="PTHR46787">
    <property type="entry name" value="SYNDROMES PUTATIVE CHAPERONIN-RELATED"/>
    <property type="match status" value="1"/>
</dbReference>
<dbReference type="GO" id="GO:0032502">
    <property type="term" value="P:developmental process"/>
    <property type="evidence" value="ECO:0007669"/>
    <property type="project" value="TreeGrafter"/>
</dbReference>
<evidence type="ECO:0000313" key="2">
    <source>
        <dbReference type="RefSeq" id="XP_012695842.2"/>
    </source>
</evidence>
<accession>A0A6P3WDG6</accession>
<dbReference type="GO" id="GO:1902636">
    <property type="term" value="C:kinociliary basal body"/>
    <property type="evidence" value="ECO:0007669"/>
    <property type="project" value="TreeGrafter"/>
</dbReference>
<dbReference type="Gene3D" id="3.50.7.10">
    <property type="entry name" value="GroEL"/>
    <property type="match status" value="1"/>
</dbReference>
<dbReference type="RefSeq" id="XP_012695842.2">
    <property type="nucleotide sequence ID" value="XM_012840388.2"/>
</dbReference>
<dbReference type="KEGG" id="char:105911570"/>
<dbReference type="OrthoDB" id="528704at2759"/>
<dbReference type="InterPro" id="IPR028790">
    <property type="entry name" value="MKKS"/>
</dbReference>
<dbReference type="Pfam" id="PF00118">
    <property type="entry name" value="Cpn60_TCP1"/>
    <property type="match status" value="1"/>
</dbReference>
<name>A0A6P3WDG6_CLUHA</name>
<dbReference type="InterPro" id="IPR027413">
    <property type="entry name" value="GROEL-like_equatorial_sf"/>
</dbReference>
<sequence length="349" mass="38204">MRKKENVCFHHVGVRTRLLWKPPRVVVFSASLSGDLSEIGKRTLEIHHGADPEAGLLDKLLQLGEQIIKDGVTLFMCQRVIHPVLQQYLGEHGVVVVERLGIALLDPVITMTGAQAMATFHYPVPAEAYGQVNALQIQCFGSRKMLHLIPSGNPVVCTMVLCHRNETMLDELKLACEKAAHVLRLTLKEPYALLGGGCTETHLAAYIRHMSQKNMLDVSTALGCSPSDVLQGADAFCRSLEAVASALEHDGGDSLIDLTHGHRWTSASDEGMHNNTTRSCGCGLISDSTTLQWTHLNTRYPDFCPFPPTNSASQGCVLDSFLAKLNALNVAIEMSSLLLEVKYIIRDVN</sequence>
<dbReference type="GO" id="GO:0005634">
    <property type="term" value="C:nucleus"/>
    <property type="evidence" value="ECO:0007669"/>
    <property type="project" value="TreeGrafter"/>
</dbReference>
<keyword evidence="1" id="KW-1185">Reference proteome</keyword>
<proteinExistence type="predicted"/>
<dbReference type="InterPro" id="IPR027409">
    <property type="entry name" value="GroEL-like_apical_dom_sf"/>
</dbReference>
<dbReference type="GeneID" id="105911570"/>
<dbReference type="GO" id="GO:0051131">
    <property type="term" value="P:chaperone-mediated protein complex assembly"/>
    <property type="evidence" value="ECO:0007669"/>
    <property type="project" value="TreeGrafter"/>
</dbReference>
<organism evidence="1 2">
    <name type="scientific">Clupea harengus</name>
    <name type="common">Atlantic herring</name>
    <dbReference type="NCBI Taxonomy" id="7950"/>
    <lineage>
        <taxon>Eukaryota</taxon>
        <taxon>Metazoa</taxon>
        <taxon>Chordata</taxon>
        <taxon>Craniata</taxon>
        <taxon>Vertebrata</taxon>
        <taxon>Euteleostomi</taxon>
        <taxon>Actinopterygii</taxon>
        <taxon>Neopterygii</taxon>
        <taxon>Teleostei</taxon>
        <taxon>Clupei</taxon>
        <taxon>Clupeiformes</taxon>
        <taxon>Clupeoidei</taxon>
        <taxon>Clupeidae</taxon>
        <taxon>Clupea</taxon>
    </lineage>
</organism>
<dbReference type="SUPFAM" id="SSF48592">
    <property type="entry name" value="GroEL equatorial domain-like"/>
    <property type="match status" value="1"/>
</dbReference>
<dbReference type="GO" id="GO:0005524">
    <property type="term" value="F:ATP binding"/>
    <property type="evidence" value="ECO:0007669"/>
    <property type="project" value="InterPro"/>
</dbReference>
<evidence type="ECO:0000313" key="1">
    <source>
        <dbReference type="Proteomes" id="UP000515152"/>
    </source>
</evidence>
<dbReference type="Gene3D" id="1.10.560.10">
    <property type="entry name" value="GroEL-like equatorial domain"/>
    <property type="match status" value="1"/>
</dbReference>
<gene>
    <name evidence="2" type="primary">mkks</name>
</gene>